<keyword evidence="13" id="KW-1185">Reference proteome</keyword>
<keyword evidence="4" id="KW-0997">Cell inner membrane</keyword>
<dbReference type="InterPro" id="IPR017871">
    <property type="entry name" value="ABC_transporter-like_CS"/>
</dbReference>
<dbReference type="NCBIfam" id="TIGR02142">
    <property type="entry name" value="modC_ABC"/>
    <property type="match status" value="1"/>
</dbReference>
<dbReference type="Pfam" id="PF03459">
    <property type="entry name" value="TOBE"/>
    <property type="match status" value="1"/>
</dbReference>
<dbReference type="SUPFAM" id="SSF52540">
    <property type="entry name" value="P-loop containing nucleoside triphosphate hydrolases"/>
    <property type="match status" value="1"/>
</dbReference>
<dbReference type="InterPro" id="IPR003439">
    <property type="entry name" value="ABC_transporter-like_ATP-bd"/>
</dbReference>
<evidence type="ECO:0008006" key="14">
    <source>
        <dbReference type="Google" id="ProtNLM"/>
    </source>
</evidence>
<dbReference type="InterPro" id="IPR004606">
    <property type="entry name" value="Mop_domain"/>
</dbReference>
<dbReference type="InterPro" id="IPR005116">
    <property type="entry name" value="Transp-assoc_OB_typ1"/>
</dbReference>
<keyword evidence="5" id="KW-0547">Nucleotide-binding</keyword>
<dbReference type="Gene3D" id="3.40.50.300">
    <property type="entry name" value="P-loop containing nucleotide triphosphate hydrolases"/>
    <property type="match status" value="1"/>
</dbReference>
<evidence type="ECO:0000256" key="7">
    <source>
        <dbReference type="ARBA" id="ARBA00022967"/>
    </source>
</evidence>
<evidence type="ECO:0000256" key="3">
    <source>
        <dbReference type="ARBA" id="ARBA00022505"/>
    </source>
</evidence>
<dbReference type="InterPro" id="IPR011868">
    <property type="entry name" value="ModC_ABC_ATP-bd"/>
</dbReference>
<dbReference type="InterPro" id="IPR027417">
    <property type="entry name" value="P-loop_NTPase"/>
</dbReference>
<dbReference type="RefSeq" id="WP_188661220.1">
    <property type="nucleotide sequence ID" value="NZ_BMHV01000003.1"/>
</dbReference>
<proteinExistence type="predicted"/>
<evidence type="ECO:0000256" key="8">
    <source>
        <dbReference type="ARBA" id="ARBA00023136"/>
    </source>
</evidence>
<dbReference type="SMART" id="SM00382">
    <property type="entry name" value="AAA"/>
    <property type="match status" value="1"/>
</dbReference>
<dbReference type="Proteomes" id="UP000632498">
    <property type="component" value="Unassembled WGS sequence"/>
</dbReference>
<keyword evidence="1" id="KW-0813">Transport</keyword>
<name>A0A917F631_9PROT</name>
<gene>
    <name evidence="12" type="ORF">GCM10011332_05350</name>
</gene>
<dbReference type="GO" id="GO:0140359">
    <property type="term" value="F:ABC-type transporter activity"/>
    <property type="evidence" value="ECO:0007669"/>
    <property type="project" value="InterPro"/>
</dbReference>
<keyword evidence="6" id="KW-0067">ATP-binding</keyword>
<dbReference type="InterPro" id="IPR003593">
    <property type="entry name" value="AAA+_ATPase"/>
</dbReference>
<dbReference type="Pfam" id="PF00005">
    <property type="entry name" value="ABC_tran"/>
    <property type="match status" value="1"/>
</dbReference>
<dbReference type="GO" id="GO:0015098">
    <property type="term" value="F:molybdate ion transmembrane transporter activity"/>
    <property type="evidence" value="ECO:0007669"/>
    <property type="project" value="InterPro"/>
</dbReference>
<evidence type="ECO:0000259" key="11">
    <source>
        <dbReference type="PROSITE" id="PS51866"/>
    </source>
</evidence>
<evidence type="ECO:0000256" key="6">
    <source>
        <dbReference type="ARBA" id="ARBA00022840"/>
    </source>
</evidence>
<dbReference type="EMBL" id="BMHV01000003">
    <property type="protein sequence ID" value="GGF54906.1"/>
    <property type="molecule type" value="Genomic_DNA"/>
</dbReference>
<dbReference type="SUPFAM" id="SSF50331">
    <property type="entry name" value="MOP-like"/>
    <property type="match status" value="1"/>
</dbReference>
<dbReference type="PROSITE" id="PS51866">
    <property type="entry name" value="MOP"/>
    <property type="match status" value="1"/>
</dbReference>
<dbReference type="InterPro" id="IPR008995">
    <property type="entry name" value="Mo/tungstate-bd_C_term_dom"/>
</dbReference>
<evidence type="ECO:0000313" key="13">
    <source>
        <dbReference type="Proteomes" id="UP000632498"/>
    </source>
</evidence>
<dbReference type="GO" id="GO:0005524">
    <property type="term" value="F:ATP binding"/>
    <property type="evidence" value="ECO:0007669"/>
    <property type="project" value="UniProtKB-KW"/>
</dbReference>
<dbReference type="Gene3D" id="2.40.50.100">
    <property type="match status" value="1"/>
</dbReference>
<evidence type="ECO:0000256" key="1">
    <source>
        <dbReference type="ARBA" id="ARBA00022448"/>
    </source>
</evidence>
<evidence type="ECO:0000313" key="12">
    <source>
        <dbReference type="EMBL" id="GGF54906.1"/>
    </source>
</evidence>
<protein>
    <recommendedName>
        <fullName evidence="14">Molybdenum import ATP-binding protein ModC</fullName>
    </recommendedName>
</protein>
<dbReference type="PANTHER" id="PTHR43514:SF10">
    <property type="entry name" value="MOLYBDENUM IMPORT ATP-BINDING PROTEIN MODC 2"/>
    <property type="match status" value="1"/>
</dbReference>
<dbReference type="PROSITE" id="PS50893">
    <property type="entry name" value="ABC_TRANSPORTER_2"/>
    <property type="match status" value="1"/>
</dbReference>
<evidence type="ECO:0000256" key="5">
    <source>
        <dbReference type="ARBA" id="ARBA00022741"/>
    </source>
</evidence>
<sequence>MSNISVRFSGKLDKFDLDVAFDIPGQGVTALFGQSGCGKTTVLRCLAGLERVQNGYLCVGRHIWQDKHTFVPAHKRAVGYVFQEANLFDHLSVKGNLQFALKRRNKGTGANFDDVVNLLGLSGLLDRYPENLSGGERQRVAIARALLSAPEILLMDEPLSALDRFSKDEIIPYLERLSDVLSIPVVFISHDTDEVERLADHMVLMEQGRIRANGPLLDVLSDPTLFIAKSAKTASVLEGRISAFDQEDQLSTLDMGGADLFVPGYVGQIGDVRRLRIAATDVSLAVDEPSKTTILNVLATRITDIHVIDGARVNIVLSIGDRSQSRLIARITMRSLKSFDFQIGQLVYAQVKGVSMVERRKGKRR</sequence>
<dbReference type="PROSITE" id="PS00211">
    <property type="entry name" value="ABC_TRANSPORTER_1"/>
    <property type="match status" value="1"/>
</dbReference>
<dbReference type="PANTHER" id="PTHR43514">
    <property type="entry name" value="ABC TRANSPORTER I FAMILY MEMBER 10"/>
    <property type="match status" value="1"/>
</dbReference>
<keyword evidence="7" id="KW-1278">Translocase</keyword>
<dbReference type="AlphaFoldDB" id="A0A917F631"/>
<organism evidence="12 13">
    <name type="scientific">Terasakiella brassicae</name>
    <dbReference type="NCBI Taxonomy" id="1634917"/>
    <lineage>
        <taxon>Bacteria</taxon>
        <taxon>Pseudomonadati</taxon>
        <taxon>Pseudomonadota</taxon>
        <taxon>Alphaproteobacteria</taxon>
        <taxon>Rhodospirillales</taxon>
        <taxon>Terasakiellaceae</taxon>
        <taxon>Terasakiella</taxon>
    </lineage>
</organism>
<keyword evidence="2" id="KW-1003">Cell membrane</keyword>
<keyword evidence="8" id="KW-0472">Membrane</keyword>
<evidence type="ECO:0000256" key="4">
    <source>
        <dbReference type="ARBA" id="ARBA00022519"/>
    </source>
</evidence>
<comment type="caution">
    <text evidence="12">The sequence shown here is derived from an EMBL/GenBank/DDBJ whole genome shotgun (WGS) entry which is preliminary data.</text>
</comment>
<keyword evidence="3 9" id="KW-0500">Molybdenum</keyword>
<evidence type="ECO:0000259" key="10">
    <source>
        <dbReference type="PROSITE" id="PS50893"/>
    </source>
</evidence>
<accession>A0A917F631</accession>
<dbReference type="GO" id="GO:0016020">
    <property type="term" value="C:membrane"/>
    <property type="evidence" value="ECO:0007669"/>
    <property type="project" value="InterPro"/>
</dbReference>
<reference evidence="12" key="1">
    <citation type="journal article" date="2014" name="Int. J. Syst. Evol. Microbiol.">
        <title>Complete genome sequence of Corynebacterium casei LMG S-19264T (=DSM 44701T), isolated from a smear-ripened cheese.</title>
        <authorList>
            <consortium name="US DOE Joint Genome Institute (JGI-PGF)"/>
            <person name="Walter F."/>
            <person name="Albersmeier A."/>
            <person name="Kalinowski J."/>
            <person name="Ruckert C."/>
        </authorList>
    </citation>
    <scope>NUCLEOTIDE SEQUENCE</scope>
    <source>
        <strain evidence="12">CGMCC 1.15254</strain>
    </source>
</reference>
<dbReference type="GO" id="GO:0016887">
    <property type="term" value="F:ATP hydrolysis activity"/>
    <property type="evidence" value="ECO:0007669"/>
    <property type="project" value="InterPro"/>
</dbReference>
<dbReference type="InterPro" id="IPR050334">
    <property type="entry name" value="Molybdenum_import_ModC"/>
</dbReference>
<evidence type="ECO:0000256" key="2">
    <source>
        <dbReference type="ARBA" id="ARBA00022475"/>
    </source>
</evidence>
<reference evidence="12" key="2">
    <citation type="submission" date="2020-09" db="EMBL/GenBank/DDBJ databases">
        <authorList>
            <person name="Sun Q."/>
            <person name="Zhou Y."/>
        </authorList>
    </citation>
    <scope>NUCLEOTIDE SEQUENCE</scope>
    <source>
        <strain evidence="12">CGMCC 1.15254</strain>
    </source>
</reference>
<feature type="domain" description="ABC transporter" evidence="10">
    <location>
        <begin position="1"/>
        <end position="232"/>
    </location>
</feature>
<evidence type="ECO:0000256" key="9">
    <source>
        <dbReference type="PROSITE-ProRule" id="PRU01213"/>
    </source>
</evidence>
<feature type="domain" description="Mop" evidence="11">
    <location>
        <begin position="291"/>
        <end position="360"/>
    </location>
</feature>